<keyword evidence="2" id="KW-1185">Reference proteome</keyword>
<dbReference type="Proteomes" id="UP000245910">
    <property type="component" value="Chromosome IIII"/>
</dbReference>
<evidence type="ECO:0000313" key="2">
    <source>
        <dbReference type="Proteomes" id="UP000245910"/>
    </source>
</evidence>
<dbReference type="AlphaFoldDB" id="A0A2L2STB9"/>
<reference evidence="2" key="1">
    <citation type="submission" date="2014-10" db="EMBL/GenBank/DDBJ databases">
        <authorList>
            <person name="King R."/>
        </authorList>
    </citation>
    <scope>NUCLEOTIDE SEQUENCE [LARGE SCALE GENOMIC DNA]</scope>
    <source>
        <strain evidence="2">A3/5</strain>
    </source>
</reference>
<evidence type="ECO:0000313" key="1">
    <source>
        <dbReference type="EMBL" id="CEI41165.1"/>
    </source>
</evidence>
<organism evidence="1 2">
    <name type="scientific">Fusarium venenatum</name>
    <dbReference type="NCBI Taxonomy" id="56646"/>
    <lineage>
        <taxon>Eukaryota</taxon>
        <taxon>Fungi</taxon>
        <taxon>Dikarya</taxon>
        <taxon>Ascomycota</taxon>
        <taxon>Pezizomycotina</taxon>
        <taxon>Sordariomycetes</taxon>
        <taxon>Hypocreomycetidae</taxon>
        <taxon>Hypocreales</taxon>
        <taxon>Nectriaceae</taxon>
        <taxon>Fusarium</taxon>
    </lineage>
</organism>
<protein>
    <submittedName>
        <fullName evidence="1">Uncharacterized protein</fullName>
    </submittedName>
</protein>
<name>A0A2L2STB9_9HYPO</name>
<accession>A0A2L2STB9</accession>
<proteinExistence type="predicted"/>
<dbReference type="EMBL" id="LN649232">
    <property type="protein sequence ID" value="CEI41165.1"/>
    <property type="molecule type" value="Genomic_DNA"/>
</dbReference>
<sequence length="173" mass="19403">MVHYAENSMYSSPSKPAIGDYQTEPIESTIVPVLVASPSIKRKPTTDVEYIESEYSRYQHALYQLGLFAPELVCTVVHVLSHCRLGLHVHKEDWSHEDRPCRTMASAAAMPRGHAVRFGGQIAVVHEGVMNDRPQLCLGDEECAVLRVQDALFGRSRRVTSYLVTREVLLLLV</sequence>